<dbReference type="InterPro" id="IPR052933">
    <property type="entry name" value="DNA_Protect_Modify"/>
</dbReference>
<feature type="compositionally biased region" description="Basic and acidic residues" evidence="2">
    <location>
        <begin position="845"/>
        <end position="859"/>
    </location>
</feature>
<evidence type="ECO:0000313" key="4">
    <source>
        <dbReference type="EMBL" id="NBJ93342.1"/>
    </source>
</evidence>
<feature type="compositionally biased region" description="Polar residues" evidence="2">
    <location>
        <begin position="2526"/>
        <end position="2535"/>
    </location>
</feature>
<name>A0A9X5GTT4_9FIRM</name>
<dbReference type="InterPro" id="IPR001650">
    <property type="entry name" value="Helicase_C-like"/>
</dbReference>
<dbReference type="InterPro" id="IPR029063">
    <property type="entry name" value="SAM-dependent_MTases_sf"/>
</dbReference>
<protein>
    <recommendedName>
        <fullName evidence="3">Helicase C-terminal domain-containing protein</fullName>
    </recommendedName>
</protein>
<keyword evidence="5" id="KW-1185">Reference proteome</keyword>
<reference evidence="4" key="1">
    <citation type="submission" date="2018-09" db="EMBL/GenBank/DDBJ databases">
        <title>Murine metabolic-syndrome-specific gut microbial biobank.</title>
        <authorList>
            <person name="Liu C."/>
        </authorList>
    </citation>
    <scope>NUCLEOTIDE SEQUENCE</scope>
    <source>
        <strain evidence="4">D42-62</strain>
    </source>
</reference>
<feature type="region of interest" description="Disordered" evidence="2">
    <location>
        <begin position="845"/>
        <end position="925"/>
    </location>
</feature>
<sequence>MDRLQKIQQLARKEAKKISSSPRDWMGYLGTAAKLYRYPFPDTMLVHAQRPDATACVSLEDWNGKVGRWVRRGAKGIALLDDSRAKMKLKYVFDVSDTRLVQGGWTPVLWKMEERHEAEVLSYVSDTYGLKGKEAAGIGPALMAVSSRIAEDNLKEAMQGLDYEVEGTYLEGLGEDAVRVTFRELLKNSIFYAAALRCGLDPMEYLEEGDFVGITDFNTPAALAVLGNAISSLTEPLLRGIGRTVKEICLKEEQKALENRTGIGYNKFSTLKHETESGKGGSADGTDIPLGGGLPDPGPDNRGGAEAHREIRDAAEDILKGEPGGLVPGHDAGREAGQPPGGYRGSGSGEDGSLSGKASGEISGAGQGEGPAGVGGAYEQPDGHGGGERPAGTGVQLEGEGNGQDMEKAGETKAPAFSAHSGRFPSVEQQIRQIEERVQALYAGEITIPADVVDGVLRAGGNRKGSLPHIIYHFMASRTEEESAEFIRKEYGTGGRGIIVGGRKYSVWHDELGMQIAAGDSVHGAVLYKAFLTWEEVSGRIHQLLRQGEYAPQEVLDAAGSNADTEHTDISAPVEKDMAEGVAAEGKESLQEAVPYRAREGFSWEESPAFITQDEIDAYLTKGKAPDWRLGIYSYFLQDRTDKEKAAFLWKEYGIGGGGTIYDNAEDSGVWHDGKGLLLTRGRLEDVKAEALLKWPAVAKRIKYLIGHDRYLSTADISRMPEYEKERIVSQAANFYSRIPAAVTRPWDGTPSPYEHRKEIAGLLGTPEGGDILVKNMEQALAALPADFEGYDEKERLLEKVRGYVEGTYTIFPEKKKGIQEGIRIGDSVQLSLFDFMDMNAAPVEKKAPSEEAPKEFPQKEFFQNEPSQKESTGEQAGDVLHSEDSLEAEGTAEGKNLEGQGNAEGQKHSGEPENPEGQKNLPAPANFRITYDDLGAGGPKQKFRANMEAIITLKKIEGENRTATPEERDILSRYVGWGGIPAAFGEGNGAWATEYMQLKQALTEEEYRQARASTLNAFYTPPVVIKAMYEALGNMGLKQGNILEPSCGTGNFMGLVPEGMGGLKMYGVELDSISGRIAGQLYPENRISIQGFEHAQYPDSFFDCVIGNVPFGAYKVADRRYDRFNFLIHDYFIAKSLDLVRPGGVVAVVTSSGTMDKQNPSVRQYIANRADLLGAIRLPENAFLKNAGTEVVADILFFQRRDRAALEQPEWVSLDTTPEGYSVNSYFAAHPEMVLGKFAMESTQFGKQALTVKPMEGTALSEQLKEAVSHIQGDITDREPEELLPDQAGASIPADPSVKNFSFAEVNGKVYYRENARMNPVEIPAKTTERVLGMVKLRDITQELIRCQMEDKSDTEVEALQKKLDTEYDSFTKKYGLISSNANRRAFSQDSSYCLLAALEVVDENGNLERKADIFTKRTIRKAEPVTSVDTASEALAVSIGEKARVDIPFMAELCGKTEEEATRELTGVIFKNPVTEKWEAADEYLSGNVREKLRTAEYYAESLPEYAPNVEYLKKVQPKDLDAPEIEVRLGAAWVEDTYITQFMGELFQTPGNYLGRKIAARYAKETGRWHISEKNLDTRGNFLVTSTYGTGRANAYRLLEDALNLRDTKIYDKITTEDGKEKRVLNKTETMVAQQKQEVIREAFKEWVFKDLDRREALCRTYNELFNSIRPREYDGSHIRFVGMNPEITMMQHQKNAVAHILYGGNTLLAHCVGAGKTFEMVAAGMESRRLGLSHKNLYVVPNHLTEQWGSDFLRLYPGANILVATKKDFEPANRKKFCSRIATGDYDGIIIGHSQFEKIPLSIERQIAAIERQIDDIILAISDAKAAEGERYTIKEMEKTKKLLDARLEKLNKQERKDNVVTFEELGVDRLFVDESHFYKNLFLYTKMRNVAGISQTDAQKSSDMFMKCQYMDEITGGRGITFATGTPITNSMVELYTIMRYLQYAILQKLGLVHFDAWAAAFGETVTGIELSPEGTGYRAKTRFARFYNLPELMALFKECADIQTADLLNLPVPEAEYVNEVLKPSTEQQEMVKTFAQRAEAVRAGGVDPAKDNMLRITNDGRKCALDQRLLNDMLPDAEESKANRCVENAFEIWERTRQDKSAQMIFCDLSTPKAGVFNVYDDVREKLVAVGIPKEQIAFIHEAATEIKKAELFAKVRSGQVRILLGSTPKLGAGTNVQDRLIALHHLDCPWKPAELEQQEGRILRQGNRNKKVWIYRYVTESTFDAYLWQILENKQKFISQIMTSKSPVRSCEDVDDTALSYAEIKSLATGNVYIKEKMELDIQVSKLKLLKAEHVSQKYRLEADIARNYPAEIAELKERVAGLLADVKMAAPVLEKAEGKDNFAMEIKGRVYTDRKEAGEAFIYACQGLRATDDARPVGSFSGFGLAVFYNALSQQYMARIGGKCSYRVEVGRDALGNMQRISNALARIPEELKETKQKLENVQRQLAIAKEEVEKPFVKEAELQEKLERLAELNVLLNMDEKSPAEAVGLDDEDREADDIQDIPERDMEEDIEKKTAGNSRENNPGISPVVEETGEGRTEEPEDLWEDEEGYACETGNGYFSIQETEGGYDYTFYGEDYRILDGGIYENPAVTVREAAEDILADEGLSAEGMMTVDYGWLMEKAEEAGQTEIQKLPLISGNTEPEKALNGLSRAEVEEMALCYAQAQIEHAGFEEEVKLLGARVYGSRTRDGLYREGSDIDVVISYAGDIREDDFFNLLHGEDFGMAGLLIDMNPISLEKTGTLEEYFENAEKYLDGKEVQLKSARSAPEDPDRMETGQTSENRERKSVLAALKERQSAIEKRENRAENLKEYKKRGQEL</sequence>
<dbReference type="PROSITE" id="PS51194">
    <property type="entry name" value="HELICASE_CTER"/>
    <property type="match status" value="1"/>
</dbReference>
<feature type="compositionally biased region" description="Basic and acidic residues" evidence="2">
    <location>
        <begin position="2777"/>
        <end position="2829"/>
    </location>
</feature>
<dbReference type="SUPFAM" id="SSF52540">
    <property type="entry name" value="P-loop containing nucleoside triphosphate hydrolases"/>
    <property type="match status" value="2"/>
</dbReference>
<accession>A0A9X5GTT4</accession>
<evidence type="ECO:0000256" key="1">
    <source>
        <dbReference type="SAM" id="Coils"/>
    </source>
</evidence>
<dbReference type="PANTHER" id="PTHR41313:SF1">
    <property type="entry name" value="DNA METHYLASE ADENINE-SPECIFIC DOMAIN-CONTAINING PROTEIN"/>
    <property type="match status" value="1"/>
</dbReference>
<dbReference type="InterPro" id="IPR027417">
    <property type="entry name" value="P-loop_NTPase"/>
</dbReference>
<dbReference type="SMART" id="SM00487">
    <property type="entry name" value="DEXDc"/>
    <property type="match status" value="1"/>
</dbReference>
<dbReference type="InterPro" id="IPR014001">
    <property type="entry name" value="Helicase_ATP-bd"/>
</dbReference>
<feature type="compositionally biased region" description="Gly residues" evidence="2">
    <location>
        <begin position="339"/>
        <end position="350"/>
    </location>
</feature>
<feature type="domain" description="Helicase C-terminal" evidence="3">
    <location>
        <begin position="2076"/>
        <end position="2257"/>
    </location>
</feature>
<dbReference type="OrthoDB" id="9815272at2"/>
<dbReference type="InterPro" id="IPR040568">
    <property type="entry name" value="LPD16"/>
</dbReference>
<gene>
    <name evidence="4" type="ORF">D5281_12250</name>
</gene>
<dbReference type="SUPFAM" id="SSF53335">
    <property type="entry name" value="S-adenosyl-L-methionine-dependent methyltransferases"/>
    <property type="match status" value="1"/>
</dbReference>
<feature type="region of interest" description="Disordered" evidence="2">
    <location>
        <begin position="2493"/>
        <end position="2555"/>
    </location>
</feature>
<keyword evidence="1" id="KW-0175">Coiled coil</keyword>
<dbReference type="Gene3D" id="3.40.50.150">
    <property type="entry name" value="Vaccinia Virus protein VP39"/>
    <property type="match status" value="1"/>
</dbReference>
<dbReference type="PRINTS" id="PR00507">
    <property type="entry name" value="N12N6MTFRASE"/>
</dbReference>
<evidence type="ECO:0000256" key="2">
    <source>
        <dbReference type="SAM" id="MobiDB-lite"/>
    </source>
</evidence>
<organism evidence="4 5">
    <name type="scientific">Parablautia muri</name>
    <dbReference type="NCBI Taxonomy" id="2320879"/>
    <lineage>
        <taxon>Bacteria</taxon>
        <taxon>Bacillati</taxon>
        <taxon>Bacillota</taxon>
        <taxon>Clostridia</taxon>
        <taxon>Lachnospirales</taxon>
        <taxon>Lachnospiraceae</taxon>
        <taxon>Parablautia</taxon>
    </lineage>
</organism>
<feature type="region of interest" description="Disordered" evidence="2">
    <location>
        <begin position="320"/>
        <end position="408"/>
    </location>
</feature>
<evidence type="ECO:0000259" key="3">
    <source>
        <dbReference type="PROSITE" id="PS51194"/>
    </source>
</evidence>
<dbReference type="EMBL" id="QZDT01000018">
    <property type="protein sequence ID" value="NBJ93342.1"/>
    <property type="molecule type" value="Genomic_DNA"/>
</dbReference>
<feature type="region of interest" description="Disordered" evidence="2">
    <location>
        <begin position="2768"/>
        <end position="2829"/>
    </location>
</feature>
<dbReference type="Gene3D" id="3.40.50.300">
    <property type="entry name" value="P-loop containing nucleotide triphosphate hydrolases"/>
    <property type="match status" value="2"/>
</dbReference>
<dbReference type="PANTHER" id="PTHR41313">
    <property type="entry name" value="ADENINE-SPECIFIC METHYLTRANSFERASE"/>
    <property type="match status" value="1"/>
</dbReference>
<feature type="region of interest" description="Disordered" evidence="2">
    <location>
        <begin position="274"/>
        <end position="307"/>
    </location>
</feature>
<dbReference type="Pfam" id="PF18830">
    <property type="entry name" value="LPD16"/>
    <property type="match status" value="1"/>
</dbReference>
<feature type="coiled-coil region" evidence="1">
    <location>
        <begin position="2434"/>
        <end position="2489"/>
    </location>
</feature>
<evidence type="ECO:0000313" key="5">
    <source>
        <dbReference type="Proteomes" id="UP001154420"/>
    </source>
</evidence>
<proteinExistence type="predicted"/>
<dbReference type="Proteomes" id="UP001154420">
    <property type="component" value="Unassembled WGS sequence"/>
</dbReference>
<feature type="compositionally biased region" description="Gly residues" evidence="2">
    <location>
        <begin position="363"/>
        <end position="376"/>
    </location>
</feature>
<feature type="compositionally biased region" description="Acidic residues" evidence="2">
    <location>
        <begin position="2498"/>
        <end position="2520"/>
    </location>
</feature>
<comment type="caution">
    <text evidence="4">The sequence shown here is derived from an EMBL/GenBank/DDBJ whole genome shotgun (WGS) entry which is preliminary data.</text>
</comment>